<reference evidence="2" key="2">
    <citation type="submission" date="2017-06" db="EMBL/GenBank/DDBJ databases">
        <title>WGS assembly of Brachypodium distachyon.</title>
        <authorList>
            <consortium name="The International Brachypodium Initiative"/>
            <person name="Lucas S."/>
            <person name="Harmon-Smith M."/>
            <person name="Lail K."/>
            <person name="Tice H."/>
            <person name="Grimwood J."/>
            <person name="Bruce D."/>
            <person name="Barry K."/>
            <person name="Shu S."/>
            <person name="Lindquist E."/>
            <person name="Wang M."/>
            <person name="Pitluck S."/>
            <person name="Vogel J.P."/>
            <person name="Garvin D.F."/>
            <person name="Mockler T.C."/>
            <person name="Schmutz J."/>
            <person name="Rokhsar D."/>
            <person name="Bevan M.W."/>
        </authorList>
    </citation>
    <scope>NUCLEOTIDE SEQUENCE</scope>
    <source>
        <strain evidence="2">Bd21</strain>
    </source>
</reference>
<proteinExistence type="predicted"/>
<organism evidence="2">
    <name type="scientific">Brachypodium distachyon</name>
    <name type="common">Purple false brome</name>
    <name type="synonym">Trachynia distachya</name>
    <dbReference type="NCBI Taxonomy" id="15368"/>
    <lineage>
        <taxon>Eukaryota</taxon>
        <taxon>Viridiplantae</taxon>
        <taxon>Streptophyta</taxon>
        <taxon>Embryophyta</taxon>
        <taxon>Tracheophyta</taxon>
        <taxon>Spermatophyta</taxon>
        <taxon>Magnoliopsida</taxon>
        <taxon>Liliopsida</taxon>
        <taxon>Poales</taxon>
        <taxon>Poaceae</taxon>
        <taxon>BOP clade</taxon>
        <taxon>Pooideae</taxon>
        <taxon>Stipodae</taxon>
        <taxon>Brachypodieae</taxon>
        <taxon>Brachypodium</taxon>
    </lineage>
</organism>
<reference evidence="3" key="3">
    <citation type="submission" date="2018-08" db="UniProtKB">
        <authorList>
            <consortium name="EnsemblPlants"/>
        </authorList>
    </citation>
    <scope>IDENTIFICATION</scope>
    <source>
        <strain evidence="3">cv. Bd21</strain>
    </source>
</reference>
<evidence type="ECO:0000313" key="4">
    <source>
        <dbReference type="Proteomes" id="UP000008810"/>
    </source>
</evidence>
<protein>
    <submittedName>
        <fullName evidence="2 3">Uncharacterized protein</fullName>
    </submittedName>
</protein>
<reference evidence="2 3" key="1">
    <citation type="journal article" date="2010" name="Nature">
        <title>Genome sequencing and analysis of the model grass Brachypodium distachyon.</title>
        <authorList>
            <consortium name="International Brachypodium Initiative"/>
        </authorList>
    </citation>
    <scope>NUCLEOTIDE SEQUENCE [LARGE SCALE GENOMIC DNA]</scope>
    <source>
        <strain evidence="2 3">Bd21</strain>
    </source>
</reference>
<evidence type="ECO:0000256" key="1">
    <source>
        <dbReference type="SAM" id="MobiDB-lite"/>
    </source>
</evidence>
<dbReference type="EnsemblPlants" id="KQK03574">
    <property type="protein sequence ID" value="KQK03574"/>
    <property type="gene ID" value="BRADI_2g08663v3"/>
</dbReference>
<name>A0A0Q3MGJ2_BRADI</name>
<accession>A0A0Q3MGJ2</accession>
<feature type="region of interest" description="Disordered" evidence="1">
    <location>
        <begin position="26"/>
        <end position="47"/>
    </location>
</feature>
<dbReference type="Gramene" id="KQK03574">
    <property type="protein sequence ID" value="KQK03574"/>
    <property type="gene ID" value="BRADI_2g08663v3"/>
</dbReference>
<evidence type="ECO:0000313" key="2">
    <source>
        <dbReference type="EMBL" id="KQK03574.1"/>
    </source>
</evidence>
<dbReference type="EMBL" id="CM000881">
    <property type="protein sequence ID" value="KQK03574.1"/>
    <property type="molecule type" value="Genomic_DNA"/>
</dbReference>
<dbReference type="Proteomes" id="UP000008810">
    <property type="component" value="Chromosome 2"/>
</dbReference>
<dbReference type="InParanoid" id="A0A0Q3MGJ2"/>
<dbReference type="AlphaFoldDB" id="A0A0Q3MGJ2"/>
<evidence type="ECO:0000313" key="3">
    <source>
        <dbReference type="EnsemblPlants" id="KQK03574"/>
    </source>
</evidence>
<sequence>MRRVCLAPASFQEGRLGRDLSAAAARPLHPSSCPSPPPDDAAGRSPCGRRWRRGLAGIWKWRTGAGRRQRGRRGSATALAAAPATLGLVAAARSC</sequence>
<keyword evidence="4" id="KW-1185">Reference proteome</keyword>
<gene>
    <name evidence="2" type="ORF">BRADI_2g08663v3</name>
</gene>